<evidence type="ECO:0000259" key="17">
    <source>
        <dbReference type="PROSITE" id="PS50126"/>
    </source>
</evidence>
<feature type="region of interest" description="Disordered" evidence="16">
    <location>
        <begin position="777"/>
        <end position="864"/>
    </location>
</feature>
<dbReference type="SMART" id="SM00316">
    <property type="entry name" value="S1"/>
    <property type="match status" value="1"/>
</dbReference>
<dbReference type="GO" id="GO:0046872">
    <property type="term" value="F:metal ion binding"/>
    <property type="evidence" value="ECO:0007669"/>
    <property type="project" value="UniProtKB-KW"/>
</dbReference>
<dbReference type="GO" id="GO:0008995">
    <property type="term" value="F:ribonuclease E activity"/>
    <property type="evidence" value="ECO:0007669"/>
    <property type="project" value="UniProtKB-EC"/>
</dbReference>
<keyword evidence="8" id="KW-0479">Metal-binding</keyword>
<name>A0AAD3X5V5_MICMQ</name>
<keyword evidence="12" id="KW-0694">RNA-binding</keyword>
<keyword evidence="10" id="KW-0862">Zinc</keyword>
<comment type="caution">
    <text evidence="18">The sequence shown here is derived from an EMBL/GenBank/DDBJ whole genome shotgun (WGS) entry which is preliminary data.</text>
</comment>
<dbReference type="GO" id="GO:0008033">
    <property type="term" value="P:tRNA processing"/>
    <property type="evidence" value="ECO:0007669"/>
    <property type="project" value="UniProtKB-KW"/>
</dbReference>
<evidence type="ECO:0000256" key="15">
    <source>
        <dbReference type="ARBA" id="ARBA00072999"/>
    </source>
</evidence>
<evidence type="ECO:0000256" key="9">
    <source>
        <dbReference type="ARBA" id="ARBA00022801"/>
    </source>
</evidence>
<dbReference type="GO" id="GO:0003723">
    <property type="term" value="F:RNA binding"/>
    <property type="evidence" value="ECO:0007669"/>
    <property type="project" value="UniProtKB-KW"/>
</dbReference>
<feature type="compositionally biased region" description="Acidic residues" evidence="16">
    <location>
        <begin position="39"/>
        <end position="53"/>
    </location>
</feature>
<keyword evidence="7" id="KW-0819">tRNA processing</keyword>
<evidence type="ECO:0000256" key="6">
    <source>
        <dbReference type="ARBA" id="ARBA00022664"/>
    </source>
</evidence>
<comment type="cofactor">
    <cofactor evidence="2">
        <name>Zn(2+)</name>
        <dbReference type="ChEBI" id="CHEBI:29105"/>
    </cofactor>
</comment>
<evidence type="ECO:0000256" key="12">
    <source>
        <dbReference type="ARBA" id="ARBA00022884"/>
    </source>
</evidence>
<gene>
    <name evidence="18" type="ORF">F6W70_09845</name>
</gene>
<feature type="region of interest" description="Disordered" evidence="16">
    <location>
        <begin position="1"/>
        <end position="53"/>
    </location>
</feature>
<keyword evidence="11" id="KW-0460">Magnesium</keyword>
<evidence type="ECO:0000313" key="19">
    <source>
        <dbReference type="Proteomes" id="UP000436027"/>
    </source>
</evidence>
<comment type="catalytic activity">
    <reaction evidence="13">
        <text>Endonucleolytic cleavage of single-stranded RNA in A- and U-rich regions.</text>
        <dbReference type="EC" id="3.1.26.12"/>
    </reaction>
</comment>
<feature type="compositionally biased region" description="Basic and acidic residues" evidence="16">
    <location>
        <begin position="251"/>
        <end position="268"/>
    </location>
</feature>
<dbReference type="InterPro" id="IPR003029">
    <property type="entry name" value="S1_domain"/>
</dbReference>
<feature type="region of interest" description="Disordered" evidence="16">
    <location>
        <begin position="697"/>
        <end position="747"/>
    </location>
</feature>
<dbReference type="GO" id="GO:0005737">
    <property type="term" value="C:cytoplasm"/>
    <property type="evidence" value="ECO:0007669"/>
    <property type="project" value="UniProtKB-SubCell"/>
</dbReference>
<dbReference type="InterPro" id="IPR004659">
    <property type="entry name" value="RNase_E/G"/>
</dbReference>
<dbReference type="GO" id="GO:0006364">
    <property type="term" value="P:rRNA processing"/>
    <property type="evidence" value="ECO:0007669"/>
    <property type="project" value="TreeGrafter"/>
</dbReference>
<reference evidence="18 19" key="1">
    <citation type="submission" date="2019-09" db="EMBL/GenBank/DDBJ databases">
        <title>Whole genome sequencing of Microbacterium maritypicum.</title>
        <authorList>
            <person name="Lenchi N."/>
        </authorList>
    </citation>
    <scope>NUCLEOTIDE SEQUENCE [LARGE SCALE GENOMIC DNA]</scope>
    <source>
        <strain evidence="18 19">DSM 12512</strain>
    </source>
</reference>
<organism evidence="18 19">
    <name type="scientific">Microbacterium maritypicum</name>
    <name type="common">Microbacterium liquefaciens</name>
    <dbReference type="NCBI Taxonomy" id="33918"/>
    <lineage>
        <taxon>Bacteria</taxon>
        <taxon>Bacillati</taxon>
        <taxon>Actinomycetota</taxon>
        <taxon>Actinomycetes</taxon>
        <taxon>Micrococcales</taxon>
        <taxon>Microbacteriaceae</taxon>
        <taxon>Microbacterium</taxon>
    </lineage>
</organism>
<dbReference type="RefSeq" id="WP_151486504.1">
    <property type="nucleotide sequence ID" value="NZ_BAAAIN010000002.1"/>
</dbReference>
<feature type="domain" description="S1 motif" evidence="17">
    <location>
        <begin position="323"/>
        <end position="406"/>
    </location>
</feature>
<keyword evidence="5" id="KW-0963">Cytoplasm</keyword>
<dbReference type="GO" id="GO:0006397">
    <property type="term" value="P:mRNA processing"/>
    <property type="evidence" value="ECO:0007669"/>
    <property type="project" value="UniProtKB-KW"/>
</dbReference>
<evidence type="ECO:0000256" key="3">
    <source>
        <dbReference type="ARBA" id="ARBA00004496"/>
    </source>
</evidence>
<keyword evidence="6" id="KW-0507">mRNA processing</keyword>
<feature type="compositionally biased region" description="Basic and acidic residues" evidence="16">
    <location>
        <begin position="197"/>
        <end position="211"/>
    </location>
</feature>
<evidence type="ECO:0000256" key="1">
    <source>
        <dbReference type="ARBA" id="ARBA00001946"/>
    </source>
</evidence>
<dbReference type="EMBL" id="WAAQ01000001">
    <property type="protein sequence ID" value="KAB1887653.1"/>
    <property type="molecule type" value="Genomic_DNA"/>
</dbReference>
<evidence type="ECO:0000256" key="7">
    <source>
        <dbReference type="ARBA" id="ARBA00022694"/>
    </source>
</evidence>
<accession>A0AAD3X5V5</accession>
<evidence type="ECO:0000256" key="14">
    <source>
        <dbReference type="ARBA" id="ARBA00066879"/>
    </source>
</evidence>
<dbReference type="AlphaFoldDB" id="A0AAD3X5V5"/>
<feature type="compositionally biased region" description="Low complexity" evidence="16">
    <location>
        <begin position="75"/>
        <end position="87"/>
    </location>
</feature>
<feature type="compositionally biased region" description="Low complexity" evidence="16">
    <location>
        <begin position="95"/>
        <end position="105"/>
    </location>
</feature>
<proteinExistence type="inferred from homology"/>
<comment type="subcellular location">
    <subcellularLocation>
        <location evidence="3">Cytoplasm</location>
    </subcellularLocation>
</comment>
<dbReference type="PROSITE" id="PS50126">
    <property type="entry name" value="S1"/>
    <property type="match status" value="1"/>
</dbReference>
<protein>
    <recommendedName>
        <fullName evidence="15">Ribonuclease E</fullName>
        <ecNumber evidence="14">3.1.26.12</ecNumber>
    </recommendedName>
</protein>
<evidence type="ECO:0000256" key="11">
    <source>
        <dbReference type="ARBA" id="ARBA00022842"/>
    </source>
</evidence>
<feature type="compositionally biased region" description="Polar residues" evidence="16">
    <location>
        <begin position="840"/>
        <end position="853"/>
    </location>
</feature>
<evidence type="ECO:0000256" key="5">
    <source>
        <dbReference type="ARBA" id="ARBA00022490"/>
    </source>
</evidence>
<evidence type="ECO:0000313" key="18">
    <source>
        <dbReference type="EMBL" id="KAB1887653.1"/>
    </source>
</evidence>
<evidence type="ECO:0000256" key="4">
    <source>
        <dbReference type="ARBA" id="ARBA00005522"/>
    </source>
</evidence>
<evidence type="ECO:0000256" key="8">
    <source>
        <dbReference type="ARBA" id="ARBA00022723"/>
    </source>
</evidence>
<evidence type="ECO:0000256" key="10">
    <source>
        <dbReference type="ARBA" id="ARBA00022833"/>
    </source>
</evidence>
<evidence type="ECO:0000256" key="13">
    <source>
        <dbReference type="ARBA" id="ARBA00050524"/>
    </source>
</evidence>
<dbReference type="FunFam" id="2.40.50.140:FF:000066">
    <property type="entry name" value="Ribonuclease E"/>
    <property type="match status" value="1"/>
</dbReference>
<dbReference type="NCBIfam" id="TIGR00757">
    <property type="entry name" value="RNaseEG"/>
    <property type="match status" value="1"/>
</dbReference>
<comment type="cofactor">
    <cofactor evidence="1">
        <name>Mg(2+)</name>
        <dbReference type="ChEBI" id="CHEBI:18420"/>
    </cofactor>
</comment>
<dbReference type="EC" id="3.1.26.12" evidence="14"/>
<feature type="compositionally biased region" description="Low complexity" evidence="16">
    <location>
        <begin position="780"/>
        <end position="790"/>
    </location>
</feature>
<dbReference type="SUPFAM" id="SSF50249">
    <property type="entry name" value="Nucleic acid-binding proteins"/>
    <property type="match status" value="1"/>
</dbReference>
<evidence type="ECO:0000256" key="2">
    <source>
        <dbReference type="ARBA" id="ARBA00001947"/>
    </source>
</evidence>
<dbReference type="InterPro" id="IPR019307">
    <property type="entry name" value="RNA-bd_AU-1/RNase_E/G"/>
</dbReference>
<dbReference type="PANTHER" id="PTHR30001">
    <property type="entry name" value="RIBONUCLEASE"/>
    <property type="match status" value="1"/>
</dbReference>
<feature type="region of interest" description="Disordered" evidence="16">
    <location>
        <begin position="197"/>
        <end position="269"/>
    </location>
</feature>
<evidence type="ECO:0000256" key="16">
    <source>
        <dbReference type="SAM" id="MobiDB-lite"/>
    </source>
</evidence>
<sequence length="864" mass="92265">MADDNNDNNAPTLDFPADAAGELTEPTAPEADDLTGSSDEGDELSEAAEVAEDAAADDVAAGYAAADDAAAAADDAAAAAESVADAQAEAEADAEAAAGASAEAEGTTETLPAAFSEADAEPVAEPVVEETTASETTAAETTVEEAPAAPEAPAPVTAVSLGLLPEVFVSQVSTQLHFYAPEVVPLPARPGRERIFDRIAEREQPQEDAAGRGRGRRRRGGSEGEDQREEPRQRQRVVEYITEPKAIKGSTRLEAKKQRRRDGRDAGRRRPVVTEAEFLARRESVDRKMVVRSKNGRTQIGVLEDGVLVEHYVARNQDASLIGNVYLGRVQNVLPSMEAAFVDIGRGRNAVLYSGEVDWDGVETGNQPRRIELALKPGDRVLVQVTKDPVGHKGARLTSQISLPGRYLVYVPGGSMNGISRKLPDNERARLKRILKEVLPESSGVIVRTAAEGATEDQLTRDVQRLTSQWEHIQKQVENQQAPALLHAEPDLLVKIVRDVFNEDFTKMLIQGEDAQQTIRAYLESVAPDLLERVEAYEDETDPFDAFRITEQIEKALDRKVWLPSGGSLVIDRTEAMTVVDVNTGKFVGSGGNLEETVTKNNLEAAEEIVRQLRLRDIGGIIVVDFIDMVLESNRDLVLRRLIECLSRDRTKHQVAEVTSLGLVQMTRKKLGLGLLETFSEACEVCAGRGVIVHHDPVVKHRSSNSNGGGNSNGNGQSGRRQRGNGGNGNSNGNGQSQSAPAAPAVTHSITEGAKSALAQIAASTIAPTAEGAAHEAETVDVAAEAPAAAERPKKARKKRGGDRKGPKTPAEQLLDSVLDALPEPKAPGQGRGRRRVSTAALTGTPVSVNNEPSAPVAAADSES</sequence>
<dbReference type="Pfam" id="PF10150">
    <property type="entry name" value="RNase_E_G"/>
    <property type="match status" value="1"/>
</dbReference>
<dbReference type="CDD" id="cd04453">
    <property type="entry name" value="S1_RNase_E"/>
    <property type="match status" value="1"/>
</dbReference>
<feature type="region of interest" description="Disordered" evidence="16">
    <location>
        <begin position="75"/>
        <end position="152"/>
    </location>
</feature>
<dbReference type="InterPro" id="IPR012340">
    <property type="entry name" value="NA-bd_OB-fold"/>
</dbReference>
<feature type="compositionally biased region" description="Gly residues" evidence="16">
    <location>
        <begin position="707"/>
        <end position="717"/>
    </location>
</feature>
<dbReference type="Proteomes" id="UP000436027">
    <property type="component" value="Unassembled WGS sequence"/>
</dbReference>
<comment type="similarity">
    <text evidence="4">Belongs to the RNase E/G family.</text>
</comment>
<feature type="compositionally biased region" description="Low complexity" evidence="16">
    <location>
        <begin position="121"/>
        <end position="152"/>
    </location>
</feature>
<keyword evidence="9" id="KW-0378">Hydrolase</keyword>
<dbReference type="Gene3D" id="2.40.50.140">
    <property type="entry name" value="Nucleic acid-binding proteins"/>
    <property type="match status" value="1"/>
</dbReference>
<dbReference type="PANTHER" id="PTHR30001:SF0">
    <property type="entry name" value="RIBONUCLEASE G"/>
    <property type="match status" value="1"/>
</dbReference>